<evidence type="ECO:0000256" key="8">
    <source>
        <dbReference type="ARBA" id="ARBA00023136"/>
    </source>
</evidence>
<dbReference type="GO" id="GO:0015188">
    <property type="term" value="F:L-isoleucine transmembrane transporter activity"/>
    <property type="evidence" value="ECO:0007669"/>
    <property type="project" value="TreeGrafter"/>
</dbReference>
<keyword evidence="5 9" id="KW-0812">Transmembrane</keyword>
<comment type="similarity">
    <text evidence="2">Belongs to the branched chain amino acid transporter family.</text>
</comment>
<feature type="transmembrane region" description="Helical" evidence="9">
    <location>
        <begin position="73"/>
        <end position="93"/>
    </location>
</feature>
<dbReference type="Proteomes" id="UP000245430">
    <property type="component" value="Unassembled WGS sequence"/>
</dbReference>
<dbReference type="GO" id="GO:0015820">
    <property type="term" value="P:L-leucine transport"/>
    <property type="evidence" value="ECO:0007669"/>
    <property type="project" value="TreeGrafter"/>
</dbReference>
<name>A0A316DQI3_9FLAO</name>
<dbReference type="GO" id="GO:0005304">
    <property type="term" value="F:L-valine transmembrane transporter activity"/>
    <property type="evidence" value="ECO:0007669"/>
    <property type="project" value="TreeGrafter"/>
</dbReference>
<dbReference type="EMBL" id="QGGP01000001">
    <property type="protein sequence ID" value="PWK20331.1"/>
    <property type="molecule type" value="Genomic_DNA"/>
</dbReference>
<evidence type="ECO:0000256" key="6">
    <source>
        <dbReference type="ARBA" id="ARBA00022970"/>
    </source>
</evidence>
<dbReference type="GO" id="GO:0005886">
    <property type="term" value="C:plasma membrane"/>
    <property type="evidence" value="ECO:0007669"/>
    <property type="project" value="UniProtKB-SubCell"/>
</dbReference>
<evidence type="ECO:0000256" key="5">
    <source>
        <dbReference type="ARBA" id="ARBA00022692"/>
    </source>
</evidence>
<feature type="transmembrane region" description="Helical" evidence="9">
    <location>
        <begin position="143"/>
        <end position="167"/>
    </location>
</feature>
<keyword evidence="4" id="KW-1003">Cell membrane</keyword>
<evidence type="ECO:0000256" key="9">
    <source>
        <dbReference type="SAM" id="Phobius"/>
    </source>
</evidence>
<feature type="transmembrane region" description="Helical" evidence="9">
    <location>
        <begin position="402"/>
        <end position="420"/>
    </location>
</feature>
<evidence type="ECO:0000256" key="7">
    <source>
        <dbReference type="ARBA" id="ARBA00022989"/>
    </source>
</evidence>
<dbReference type="PANTHER" id="PTHR30588">
    <property type="entry name" value="BRANCHED-CHAIN AMINO ACID TRANSPORT SYSTEM 2 CARRIER PROTEIN"/>
    <property type="match status" value="1"/>
</dbReference>
<evidence type="ECO:0000256" key="2">
    <source>
        <dbReference type="ARBA" id="ARBA00008540"/>
    </source>
</evidence>
<evidence type="ECO:0000256" key="3">
    <source>
        <dbReference type="ARBA" id="ARBA00022448"/>
    </source>
</evidence>
<reference evidence="10 11" key="1">
    <citation type="submission" date="2018-05" db="EMBL/GenBank/DDBJ databases">
        <title>Genomic Encyclopedia of Archaeal and Bacterial Type Strains, Phase II (KMG-II): from individual species to whole genera.</title>
        <authorList>
            <person name="Goeker M."/>
        </authorList>
    </citation>
    <scope>NUCLEOTIDE SEQUENCE [LARGE SCALE GENOMIC DNA]</scope>
    <source>
        <strain evidence="10 11">DSM 22637</strain>
    </source>
</reference>
<feature type="transmembrane region" description="Helical" evidence="9">
    <location>
        <begin position="105"/>
        <end position="131"/>
    </location>
</feature>
<organism evidence="10 11">
    <name type="scientific">Xanthomarina spongicola</name>
    <dbReference type="NCBI Taxonomy" id="570520"/>
    <lineage>
        <taxon>Bacteria</taxon>
        <taxon>Pseudomonadati</taxon>
        <taxon>Bacteroidota</taxon>
        <taxon>Flavobacteriia</taxon>
        <taxon>Flavobacteriales</taxon>
        <taxon>Flavobacteriaceae</taxon>
        <taxon>Xanthomarina</taxon>
    </lineage>
</organism>
<evidence type="ECO:0000313" key="11">
    <source>
        <dbReference type="Proteomes" id="UP000245430"/>
    </source>
</evidence>
<dbReference type="GO" id="GO:0015190">
    <property type="term" value="F:L-leucine transmembrane transporter activity"/>
    <property type="evidence" value="ECO:0007669"/>
    <property type="project" value="TreeGrafter"/>
</dbReference>
<feature type="transmembrane region" description="Helical" evidence="9">
    <location>
        <begin position="361"/>
        <end position="382"/>
    </location>
</feature>
<comment type="subcellular location">
    <subcellularLocation>
        <location evidence="1">Cell membrane</location>
        <topology evidence="1">Multi-pass membrane protein</topology>
    </subcellularLocation>
</comment>
<keyword evidence="7 9" id="KW-1133">Transmembrane helix</keyword>
<comment type="caution">
    <text evidence="10">The sequence shown here is derived from an EMBL/GenBank/DDBJ whole genome shotgun (WGS) entry which is preliminary data.</text>
</comment>
<feature type="transmembrane region" description="Helical" evidence="9">
    <location>
        <begin position="332"/>
        <end position="354"/>
    </location>
</feature>
<dbReference type="NCBIfam" id="TIGR00796">
    <property type="entry name" value="livcs"/>
    <property type="match status" value="1"/>
</dbReference>
<feature type="transmembrane region" description="Helical" evidence="9">
    <location>
        <begin position="305"/>
        <end position="326"/>
    </location>
</feature>
<feature type="transmembrane region" description="Helical" evidence="9">
    <location>
        <begin position="187"/>
        <end position="205"/>
    </location>
</feature>
<feature type="transmembrane region" description="Helical" evidence="9">
    <location>
        <begin position="38"/>
        <end position="61"/>
    </location>
</feature>
<sequence length="426" mass="46459">MNKTKEVLITSFALFSLFFGAGNLILPPFLGYTSGNDWFIVTIGFAITAVLIPILGILAHAKLQGTMFDFGKKVSPLFSSIYCFLVYLIAISLPAPRTASVTHEIAIAPFFNNSTLLTSTIYFALVFVFVINRSKIIDLIGKFLTPLIGIILISIIFIGLITSPVAVSHTFLEAPIVNGILEGYQTFDAIGAVVVGAVIVISLNLKGNNTYYDRKELISKSGWIAGAGLLVIYAGLILCGSLFQSEFSEDATRIEVLTGLSNFTLGHFGTLLLSVLVALACFTTAVGIVVGTCDYVKVLFNNSQIAYIITAILSCIIGVLVGSYNVGFIIEIALPALMFIYPITIVLILLNVIPEKYASNLVFRVVVLITFIFSIPDFLKFLIPEEKIQSIIDIIPLANYSLGWLIPAFISFIFVNFYAFNMKKNI</sequence>
<feature type="transmembrane region" description="Helical" evidence="9">
    <location>
        <begin position="263"/>
        <end position="293"/>
    </location>
</feature>
<dbReference type="RefSeq" id="WP_109680624.1">
    <property type="nucleotide sequence ID" value="NZ_QGGP01000001.1"/>
</dbReference>
<evidence type="ECO:0000256" key="1">
    <source>
        <dbReference type="ARBA" id="ARBA00004651"/>
    </source>
</evidence>
<keyword evidence="8 9" id="KW-0472">Membrane</keyword>
<dbReference type="PANTHER" id="PTHR30588:SF0">
    <property type="entry name" value="BRANCHED-CHAIN AMINO ACID PERMEASE BRNQ"/>
    <property type="match status" value="1"/>
</dbReference>
<dbReference type="Pfam" id="PF05525">
    <property type="entry name" value="Branch_AA_trans"/>
    <property type="match status" value="1"/>
</dbReference>
<feature type="transmembrane region" description="Helical" evidence="9">
    <location>
        <begin position="217"/>
        <end position="243"/>
    </location>
</feature>
<evidence type="ECO:0000313" key="10">
    <source>
        <dbReference type="EMBL" id="PWK20331.1"/>
    </source>
</evidence>
<evidence type="ECO:0000256" key="4">
    <source>
        <dbReference type="ARBA" id="ARBA00022475"/>
    </source>
</evidence>
<keyword evidence="3" id="KW-0813">Transport</keyword>
<keyword evidence="11" id="KW-1185">Reference proteome</keyword>
<dbReference type="GO" id="GO:0015818">
    <property type="term" value="P:isoleucine transport"/>
    <property type="evidence" value="ECO:0007669"/>
    <property type="project" value="TreeGrafter"/>
</dbReference>
<keyword evidence="6" id="KW-0029">Amino-acid transport</keyword>
<gene>
    <name evidence="10" type="ORF">LX78_00030</name>
</gene>
<proteinExistence type="inferred from homology"/>
<protein>
    <submittedName>
        <fullName evidence="10">LIVCS family branched-chain amino acid:cation transporter</fullName>
    </submittedName>
</protein>
<dbReference type="AlphaFoldDB" id="A0A316DQI3"/>
<dbReference type="OrthoDB" id="9783920at2"/>
<accession>A0A316DQI3</accession>
<dbReference type="InterPro" id="IPR004685">
    <property type="entry name" value="Brnchd-chn_aa_trnsp_Livcs"/>
</dbReference>
<feature type="transmembrane region" description="Helical" evidence="9">
    <location>
        <begin position="7"/>
        <end position="26"/>
    </location>
</feature>